<protein>
    <submittedName>
        <fullName evidence="1">Uncharacterized protein</fullName>
    </submittedName>
</protein>
<organism evidence="1">
    <name type="scientific">Proteinivorax hydrogeniformans</name>
    <dbReference type="NCBI Taxonomy" id="1826727"/>
    <lineage>
        <taxon>Bacteria</taxon>
        <taxon>Bacillati</taxon>
        <taxon>Bacillota</taxon>
        <taxon>Clostridia</taxon>
        <taxon>Eubacteriales</taxon>
        <taxon>Proteinivoracaceae</taxon>
        <taxon>Proteinivorax</taxon>
    </lineage>
</organism>
<reference evidence="1" key="2">
    <citation type="submission" date="2024-06" db="EMBL/GenBank/DDBJ databases">
        <authorList>
            <person name="Petrova K.O."/>
            <person name="Toshchakov S.V."/>
            <person name="Boltjanskaja Y.V."/>
            <person name="Kevbrin V.V."/>
        </authorList>
    </citation>
    <scope>NUCLEOTIDE SEQUENCE</scope>
    <source>
        <strain evidence="1">Z-710</strain>
    </source>
</reference>
<gene>
    <name evidence="1" type="ORF">PRVXH_000668</name>
</gene>
<dbReference type="EMBL" id="CP159485">
    <property type="protein sequence ID" value="XCI29350.1"/>
    <property type="molecule type" value="Genomic_DNA"/>
</dbReference>
<evidence type="ECO:0000313" key="1">
    <source>
        <dbReference type="EMBL" id="XCI29350.1"/>
    </source>
</evidence>
<name>A0AAU8HVD3_9FIRM</name>
<dbReference type="RefSeq" id="WP_353893898.1">
    <property type="nucleotide sequence ID" value="NZ_CP159485.1"/>
</dbReference>
<dbReference type="AlphaFoldDB" id="A0AAU8HVD3"/>
<reference evidence="1" key="1">
    <citation type="journal article" date="2018" name="Antonie Van Leeuwenhoek">
        <title>Proteinivorax hydrogeniformans sp. nov., an anaerobic, haloalkaliphilic bacterium fermenting proteinaceous compounds with high hydrogen production.</title>
        <authorList>
            <person name="Boltyanskaya Y."/>
            <person name="Detkova E."/>
            <person name="Pimenov N."/>
            <person name="Kevbrin V."/>
        </authorList>
    </citation>
    <scope>NUCLEOTIDE SEQUENCE</scope>
    <source>
        <strain evidence="1">Z-710</strain>
    </source>
</reference>
<sequence>MKKRLFVSGIILAIVLSIVLAPTVALAGEEDVPREFIRQQNVEFTL</sequence>
<accession>A0AAU8HVD3</accession>
<proteinExistence type="predicted"/>